<accession>A0A6A5YGD6</accession>
<dbReference type="Proteomes" id="UP000799770">
    <property type="component" value="Unassembled WGS sequence"/>
</dbReference>
<evidence type="ECO:0000313" key="2">
    <source>
        <dbReference type="Proteomes" id="UP000799770"/>
    </source>
</evidence>
<organism evidence="1 2">
    <name type="scientific">Lophiotrema nucula</name>
    <dbReference type="NCBI Taxonomy" id="690887"/>
    <lineage>
        <taxon>Eukaryota</taxon>
        <taxon>Fungi</taxon>
        <taxon>Dikarya</taxon>
        <taxon>Ascomycota</taxon>
        <taxon>Pezizomycotina</taxon>
        <taxon>Dothideomycetes</taxon>
        <taxon>Pleosporomycetidae</taxon>
        <taxon>Pleosporales</taxon>
        <taxon>Lophiotremataceae</taxon>
        <taxon>Lophiotrema</taxon>
    </lineage>
</organism>
<dbReference type="EMBL" id="ML977368">
    <property type="protein sequence ID" value="KAF2106013.1"/>
    <property type="molecule type" value="Genomic_DNA"/>
</dbReference>
<gene>
    <name evidence="1" type="ORF">BDV96DRAFT_591700</name>
</gene>
<sequence>MRVLAVTIIFALPLLVFYPMKSLTVLWEHFKVQRRSWVSCGIRPHFELDVVELYQRTRTAAQ</sequence>
<dbReference type="AlphaFoldDB" id="A0A6A5YGD6"/>
<proteinExistence type="predicted"/>
<keyword evidence="2" id="KW-1185">Reference proteome</keyword>
<name>A0A6A5YGD6_9PLEO</name>
<reference evidence="1" key="1">
    <citation type="journal article" date="2020" name="Stud. Mycol.">
        <title>101 Dothideomycetes genomes: a test case for predicting lifestyles and emergence of pathogens.</title>
        <authorList>
            <person name="Haridas S."/>
            <person name="Albert R."/>
            <person name="Binder M."/>
            <person name="Bloem J."/>
            <person name="Labutti K."/>
            <person name="Salamov A."/>
            <person name="Andreopoulos B."/>
            <person name="Baker S."/>
            <person name="Barry K."/>
            <person name="Bills G."/>
            <person name="Bluhm B."/>
            <person name="Cannon C."/>
            <person name="Castanera R."/>
            <person name="Culley D."/>
            <person name="Daum C."/>
            <person name="Ezra D."/>
            <person name="Gonzalez J."/>
            <person name="Henrissat B."/>
            <person name="Kuo A."/>
            <person name="Liang C."/>
            <person name="Lipzen A."/>
            <person name="Lutzoni F."/>
            <person name="Magnuson J."/>
            <person name="Mondo S."/>
            <person name="Nolan M."/>
            <person name="Ohm R."/>
            <person name="Pangilinan J."/>
            <person name="Park H.-J."/>
            <person name="Ramirez L."/>
            <person name="Alfaro M."/>
            <person name="Sun H."/>
            <person name="Tritt A."/>
            <person name="Yoshinaga Y."/>
            <person name="Zwiers L.-H."/>
            <person name="Turgeon B."/>
            <person name="Goodwin S."/>
            <person name="Spatafora J."/>
            <person name="Crous P."/>
            <person name="Grigoriev I."/>
        </authorList>
    </citation>
    <scope>NUCLEOTIDE SEQUENCE</scope>
    <source>
        <strain evidence="1">CBS 627.86</strain>
    </source>
</reference>
<protein>
    <submittedName>
        <fullName evidence="1">Uncharacterized protein</fullName>
    </submittedName>
</protein>
<evidence type="ECO:0000313" key="1">
    <source>
        <dbReference type="EMBL" id="KAF2106013.1"/>
    </source>
</evidence>